<sequence>MKIAVYTAIFGGKDYLLDPINFKKNVNYKVDYFCFTDNLKLISNVYTIIYINPSINSTVKKSRFIKIKGSKELIEYDYVIWHDGNIQINADKIEVLIEDLGNNFLAVFRHPYRDNIFDESKACIKLRKEDFFIIIFQLLVYMWKGVSTEGKLFETGIFVKKNNFKEEFFNLWWDNVKKYSCRDQISLSYVVENTNEKLSLLDGEGKNNPYSTYHPHIYNTIGKKLFCHKIEIKIFGFFVELFKVFQKGLIRKFLFFDK</sequence>
<comment type="caution">
    <text evidence="2">The sequence shown here is derived from an EMBL/GenBank/DDBJ whole genome shotgun (WGS) entry which is preliminary data.</text>
</comment>
<dbReference type="InterPro" id="IPR006852">
    <property type="entry name" value="TOD1_MUCI70"/>
</dbReference>
<dbReference type="EMBL" id="JAANYN010000002">
    <property type="protein sequence ID" value="NHE56245.1"/>
    <property type="molecule type" value="Genomic_DNA"/>
</dbReference>
<gene>
    <name evidence="2" type="ORF">G9Q97_05375</name>
</gene>
<proteinExistence type="predicted"/>
<dbReference type="Pfam" id="PF04765">
    <property type="entry name" value="TOD1_MUCI70"/>
    <property type="match status" value="1"/>
</dbReference>
<accession>A0ABX0H492</accession>
<dbReference type="Proteomes" id="UP000649799">
    <property type="component" value="Unassembled WGS sequence"/>
</dbReference>
<protein>
    <submittedName>
        <fullName evidence="2">DUF616 domain-containing protein</fullName>
    </submittedName>
</protein>
<dbReference type="PANTHER" id="PTHR12956">
    <property type="entry name" value="ALKALINE CERAMIDASE-RELATED"/>
    <property type="match status" value="1"/>
</dbReference>
<reference evidence="2 3" key="1">
    <citation type="submission" date="2020-03" db="EMBL/GenBank/DDBJ databases">
        <title>Cyclobacterium plantarum sp. nov., a marine bacterium isolated from a coastal-marine wetland.</title>
        <authorList>
            <person name="Sanchez-Porro C."/>
            <person name="Ventosa A."/>
            <person name="Amoozegar M."/>
        </authorList>
    </citation>
    <scope>NUCLEOTIDE SEQUENCE [LARGE SCALE GENOMIC DNA]</scope>
    <source>
        <strain evidence="2 3">GBPx2</strain>
    </source>
</reference>
<keyword evidence="3" id="KW-1185">Reference proteome</keyword>
<dbReference type="RefSeq" id="WP_166143889.1">
    <property type="nucleotide sequence ID" value="NZ_JAANYN010000002.1"/>
</dbReference>
<dbReference type="InterPro" id="IPR048354">
    <property type="entry name" value="TOD1_MUCI70_glycTrfase_dom"/>
</dbReference>
<feature type="domain" description="TOD1/MUCI70 glycosyltransferase-like" evidence="1">
    <location>
        <begin position="76"/>
        <end position="195"/>
    </location>
</feature>
<name>A0ABX0H492_9BACT</name>
<evidence type="ECO:0000259" key="1">
    <source>
        <dbReference type="Pfam" id="PF04765"/>
    </source>
</evidence>
<evidence type="ECO:0000313" key="3">
    <source>
        <dbReference type="Proteomes" id="UP000649799"/>
    </source>
</evidence>
<evidence type="ECO:0000313" key="2">
    <source>
        <dbReference type="EMBL" id="NHE56245.1"/>
    </source>
</evidence>
<organism evidence="2 3">
    <name type="scientific">Cyclobacterium plantarum</name>
    <dbReference type="NCBI Taxonomy" id="2716263"/>
    <lineage>
        <taxon>Bacteria</taxon>
        <taxon>Pseudomonadati</taxon>
        <taxon>Bacteroidota</taxon>
        <taxon>Cytophagia</taxon>
        <taxon>Cytophagales</taxon>
        <taxon>Cyclobacteriaceae</taxon>
        <taxon>Cyclobacterium</taxon>
    </lineage>
</organism>